<evidence type="ECO:0000313" key="1">
    <source>
        <dbReference type="EMBL" id="QPJ61931.1"/>
    </source>
</evidence>
<dbReference type="KEGG" id="nli:G3M70_08615"/>
<protein>
    <submittedName>
        <fullName evidence="1">Uncharacterized protein</fullName>
    </submittedName>
</protein>
<dbReference type="AlphaFoldDB" id="A0A7T0BVX7"/>
<dbReference type="EMBL" id="CP048685">
    <property type="protein sequence ID" value="QPJ61931.1"/>
    <property type="molecule type" value="Genomic_DNA"/>
</dbReference>
<reference evidence="1 2" key="1">
    <citation type="submission" date="2020-02" db="EMBL/GenBank/DDBJ databases">
        <title>Genomic and physiological characterization of two novel Nitrospinaceae genera.</title>
        <authorList>
            <person name="Mueller A.J."/>
            <person name="Jung M.-Y."/>
            <person name="Strachan C.R."/>
            <person name="Herbold C.W."/>
            <person name="Kirkegaard R.H."/>
            <person name="Daims H."/>
        </authorList>
    </citation>
    <scope>NUCLEOTIDE SEQUENCE [LARGE SCALE GENOMIC DNA]</scope>
    <source>
        <strain evidence="1">EB</strain>
    </source>
</reference>
<sequence>MKTMEGHLSLWSNMFVLLAGSWLTPAEASMSTKPHVVRASIPQKLMYRVESTTLEGLKESLAQVNLHMRQNADRVRPEIRLALTGEGIVWFKKQGMDEELKTIVEWFQDEEVQIGVDQSWVHRLNLKVEDLSPGIVILNFQSSTPKED</sequence>
<gene>
    <name evidence="1" type="ORF">G3M70_08615</name>
</gene>
<accession>A0A7T0BVX7</accession>
<evidence type="ECO:0000313" key="2">
    <source>
        <dbReference type="Proteomes" id="UP000594688"/>
    </source>
</evidence>
<dbReference type="Proteomes" id="UP000594688">
    <property type="component" value="Chromosome"/>
</dbReference>
<proteinExistence type="predicted"/>
<name>A0A7T0BVX7_9BACT</name>
<organism evidence="1 2">
    <name type="scientific">Candidatus Nitronauta litoralis</name>
    <dbReference type="NCBI Taxonomy" id="2705533"/>
    <lineage>
        <taxon>Bacteria</taxon>
        <taxon>Pseudomonadati</taxon>
        <taxon>Nitrospinota/Tectimicrobiota group</taxon>
        <taxon>Nitrospinota</taxon>
        <taxon>Nitrospinia</taxon>
        <taxon>Nitrospinales</taxon>
        <taxon>Nitrospinaceae</taxon>
        <taxon>Candidatus Nitronauta</taxon>
    </lineage>
</organism>